<dbReference type="Gene3D" id="1.10.1740.10">
    <property type="match status" value="1"/>
</dbReference>
<dbReference type="Gene3D" id="1.10.10.10">
    <property type="entry name" value="Winged helix-like DNA-binding domain superfamily/Winged helix DNA-binding domain"/>
    <property type="match status" value="1"/>
</dbReference>
<dbReference type="Proteomes" id="UP001474120">
    <property type="component" value="Unassembled WGS sequence"/>
</dbReference>
<protein>
    <submittedName>
        <fullName evidence="1">Sigma-70 family RNA polymerase sigma factor</fullName>
    </submittedName>
</protein>
<organism evidence="1 2">
    <name type="scientific">Lutimonas vermicola</name>
    <dbReference type="NCBI Taxonomy" id="414288"/>
    <lineage>
        <taxon>Bacteria</taxon>
        <taxon>Pseudomonadati</taxon>
        <taxon>Bacteroidota</taxon>
        <taxon>Flavobacteriia</taxon>
        <taxon>Flavobacteriales</taxon>
        <taxon>Flavobacteriaceae</taxon>
        <taxon>Lutimonas</taxon>
    </lineage>
</organism>
<dbReference type="InterPro" id="IPR014284">
    <property type="entry name" value="RNA_pol_sigma-70_dom"/>
</dbReference>
<dbReference type="InterPro" id="IPR013325">
    <property type="entry name" value="RNA_pol_sigma_r2"/>
</dbReference>
<dbReference type="InterPro" id="IPR036388">
    <property type="entry name" value="WH-like_DNA-bd_sf"/>
</dbReference>
<proteinExistence type="predicted"/>
<dbReference type="RefSeq" id="WP_342160886.1">
    <property type="nucleotide sequence ID" value="NZ_JBCDNA010000003.1"/>
</dbReference>
<gene>
    <name evidence="1" type="ORF">AABB81_12495</name>
</gene>
<dbReference type="NCBIfam" id="TIGR02937">
    <property type="entry name" value="sigma70-ECF"/>
    <property type="match status" value="1"/>
</dbReference>
<keyword evidence="2" id="KW-1185">Reference proteome</keyword>
<dbReference type="SUPFAM" id="SSF88946">
    <property type="entry name" value="Sigma2 domain of RNA polymerase sigma factors"/>
    <property type="match status" value="1"/>
</dbReference>
<comment type="caution">
    <text evidence="1">The sequence shown here is derived from an EMBL/GenBank/DDBJ whole genome shotgun (WGS) entry which is preliminary data.</text>
</comment>
<sequence>MNHQESENLIELLKRGDQKTLEKIYLENREGFINFSKKYNVDENDAIDIYQDSILILRENAINGKIDHLQSNISTYLFAIGKYKIYHNFRVQSKIEMTNDFNLVEENVDFDVNLYGPVLTKEQELLKKYYDQLGDRCKSILNLFYYQGYNLDEIRAILNYSNKKVLKSQKSRCIKQLKDLVNKHYGKS</sequence>
<dbReference type="SUPFAM" id="SSF88659">
    <property type="entry name" value="Sigma3 and sigma4 domains of RNA polymerase sigma factors"/>
    <property type="match status" value="1"/>
</dbReference>
<evidence type="ECO:0000313" key="2">
    <source>
        <dbReference type="Proteomes" id="UP001474120"/>
    </source>
</evidence>
<dbReference type="InterPro" id="IPR013324">
    <property type="entry name" value="RNA_pol_sigma_r3/r4-like"/>
</dbReference>
<name>A0ABU9L4X2_9FLAO</name>
<accession>A0ABU9L4X2</accession>
<dbReference type="EMBL" id="JBCDNA010000003">
    <property type="protein sequence ID" value="MEL4456719.1"/>
    <property type="molecule type" value="Genomic_DNA"/>
</dbReference>
<evidence type="ECO:0000313" key="1">
    <source>
        <dbReference type="EMBL" id="MEL4456719.1"/>
    </source>
</evidence>
<reference evidence="1 2" key="1">
    <citation type="submission" date="2024-04" db="EMBL/GenBank/DDBJ databases">
        <title>whole genome sequencing of Lutimonas vermicola strain IMCC1616.</title>
        <authorList>
            <person name="Bae S.S."/>
        </authorList>
    </citation>
    <scope>NUCLEOTIDE SEQUENCE [LARGE SCALE GENOMIC DNA]</scope>
    <source>
        <strain evidence="1 2">IMCC1616</strain>
    </source>
</reference>